<evidence type="ECO:0000313" key="2">
    <source>
        <dbReference type="Proteomes" id="UP000008963"/>
    </source>
</evidence>
<name>E1WXL8_HALMS</name>
<keyword evidence="2" id="KW-1185">Reference proteome</keyword>
<dbReference type="EMBL" id="FQ312005">
    <property type="protein sequence ID" value="CBW27536.1"/>
    <property type="molecule type" value="Genomic_DNA"/>
</dbReference>
<evidence type="ECO:0000313" key="1">
    <source>
        <dbReference type="EMBL" id="CBW27536.1"/>
    </source>
</evidence>
<dbReference type="OrthoDB" id="5292709at2"/>
<dbReference type="HOGENOM" id="CLU_1568569_0_0_7"/>
<dbReference type="KEGG" id="bmx:BMS_2760"/>
<dbReference type="RefSeq" id="WP_014245310.1">
    <property type="nucleotide sequence ID" value="NC_016620.1"/>
</dbReference>
<dbReference type="STRING" id="862908.BMS_2760"/>
<organism evidence="1 2">
    <name type="scientific">Halobacteriovorax marinus (strain ATCC BAA-682 / DSM 15412 / SJ)</name>
    <name type="common">Bacteriovorax marinus</name>
    <dbReference type="NCBI Taxonomy" id="862908"/>
    <lineage>
        <taxon>Bacteria</taxon>
        <taxon>Pseudomonadati</taxon>
        <taxon>Bdellovibrionota</taxon>
        <taxon>Bacteriovoracia</taxon>
        <taxon>Bacteriovoracales</taxon>
        <taxon>Halobacteriovoraceae</taxon>
        <taxon>Halobacteriovorax</taxon>
    </lineage>
</organism>
<dbReference type="AlphaFoldDB" id="E1WXL8"/>
<protein>
    <submittedName>
        <fullName evidence="1">Exported protein</fullName>
    </submittedName>
</protein>
<dbReference type="PROSITE" id="PS51257">
    <property type="entry name" value="PROKAR_LIPOPROTEIN"/>
    <property type="match status" value="1"/>
</dbReference>
<sequence length="170" mass="19476">MKKIILLLTFLITSCSLTGRNLVQENEFELAGGSKGEKVWKDELKMKRISWYQEMTMVFDVLMGEVTESSPFYNWFSTSEKVSLKRCEKSYLAIYYSSASEVISKKSFLKQAKAQGYDQFILNDFTSALKLHPQYIANSFQLYDVAILCSTSSLNSPLKVEFPNFSTISF</sequence>
<gene>
    <name evidence="1" type="ordered locus">BMS_2760</name>
</gene>
<proteinExistence type="predicted"/>
<reference evidence="2" key="1">
    <citation type="journal article" date="2013" name="ISME J.">
        <title>A small predatory core genome in the divergent marine Bacteriovorax marinus SJ and the terrestrial Bdellovibrio bacteriovorus.</title>
        <authorList>
            <person name="Crossman L.C."/>
            <person name="Chen H."/>
            <person name="Cerdeno-Tarraga A.M."/>
            <person name="Brooks K."/>
            <person name="Quail M.A."/>
            <person name="Pineiro S.A."/>
            <person name="Hobley L."/>
            <person name="Sockett R.E."/>
            <person name="Bentley S.D."/>
            <person name="Parkhill J."/>
            <person name="Williams H.N."/>
            <person name="Stine O.C."/>
        </authorList>
    </citation>
    <scope>NUCLEOTIDE SEQUENCE [LARGE SCALE GENOMIC DNA]</scope>
    <source>
        <strain evidence="2">ATCC BAA-682 / DSM 15412 / SJ</strain>
    </source>
</reference>
<dbReference type="PATRIC" id="fig|862908.3.peg.2636"/>
<accession>E1WXL8</accession>
<dbReference type="Proteomes" id="UP000008963">
    <property type="component" value="Chromosome"/>
</dbReference>